<dbReference type="PANTHER" id="PTHR36220">
    <property type="entry name" value="UNNAMED PRODUCT"/>
    <property type="match status" value="1"/>
</dbReference>
<dbReference type="InterPro" id="IPR013517">
    <property type="entry name" value="FG-GAP"/>
</dbReference>
<dbReference type="InterPro" id="IPR028994">
    <property type="entry name" value="Integrin_alpha_N"/>
</dbReference>
<dbReference type="PANTHER" id="PTHR36220:SF1">
    <property type="entry name" value="GAMMA TUBULIN COMPLEX COMPONENT C-TERMINAL DOMAIN-CONTAINING PROTEIN"/>
    <property type="match status" value="1"/>
</dbReference>
<gene>
    <name evidence="4" type="ORF">CLV96_3596</name>
</gene>
<name>A0A4R8MMM0_LEPME</name>
<evidence type="ECO:0000313" key="4">
    <source>
        <dbReference type="EMBL" id="TDY67175.1"/>
    </source>
</evidence>
<dbReference type="EMBL" id="SORO01000004">
    <property type="protein sequence ID" value="TDY67175.1"/>
    <property type="molecule type" value="Genomic_DNA"/>
</dbReference>
<proteinExistence type="predicted"/>
<evidence type="ECO:0000256" key="1">
    <source>
        <dbReference type="ARBA" id="ARBA00022729"/>
    </source>
</evidence>
<sequence length="564" mass="58707">MNAKQLTKMTEFKLHSISLPSILALFTIFFSINCQRLTLNNPCDPGSDSYLSTLLLSSSAQGPVPYCGFRIQTPIKLWESQAYLKAPNAEASDVFGYAVAISGDTIVVGAVGEASNETTITNGEGASSDNSLGLAGAVYVFQRTGSTWSQQAYIKAPNAEASDQFGISVAIDGDTIVVGANLEDSNQTTITNGPTASGDNSASNAGAVYVFKRTGSTWAQEAYIKPSNIEAGDQFGFPVAISGDTIVVGSYLEDSNQTSITNGPTASGNNSFTDSGAIYVFHRSGSTWSQEAYIKPSNVETQDFFGKGLAISGDTIVAGANLEDSNQTTITNGGTASSNNGATSAGAAYVYQRTGSTWVEQAYLKAPNADAGDQFGEDVAINKDTIVVAAFAEASNQITITNGQTASSDNSATNVGAAYVFKRTGSTWTHEAYLKAPNAKADEYFGTSLAIEGDTIAVGVLYEDSSQRTVTNGPTISIDNASPRSGAIFVYGRTGSNWALNAYLKAPNADPDDRLGIAIGLSGDTIVAGANQEDSNENTITNGPTASSDNSAVSSGAAYVFIRK</sequence>
<dbReference type="InterPro" id="IPR013519">
    <property type="entry name" value="Int_alpha_beta-p"/>
</dbReference>
<evidence type="ECO:0000256" key="3">
    <source>
        <dbReference type="ARBA" id="ARBA00023180"/>
    </source>
</evidence>
<keyword evidence="5" id="KW-1185">Reference proteome</keyword>
<dbReference type="OrthoDB" id="9782766at2"/>
<comment type="caution">
    <text evidence="4">The sequence shown here is derived from an EMBL/GenBank/DDBJ whole genome shotgun (WGS) entry which is preliminary data.</text>
</comment>
<dbReference type="STRING" id="1193051.LEP1GSC017_1113"/>
<evidence type="ECO:0000313" key="5">
    <source>
        <dbReference type="Proteomes" id="UP000294684"/>
    </source>
</evidence>
<dbReference type="AlphaFoldDB" id="A0A4R8MMM0"/>
<reference evidence="4 5" key="1">
    <citation type="submission" date="2019-03" db="EMBL/GenBank/DDBJ databases">
        <title>Genomic Encyclopedia of Archaeal and Bacterial Type Strains, Phase II (KMG-II): from individual species to whole genera.</title>
        <authorList>
            <person name="Goeker M."/>
        </authorList>
    </citation>
    <scope>NUCLEOTIDE SEQUENCE [LARGE SCALE GENOMIC DNA]</scope>
    <source>
        <strain evidence="4 5">DSM 21537</strain>
    </source>
</reference>
<dbReference type="SUPFAM" id="SSF69318">
    <property type="entry name" value="Integrin alpha N-terminal domain"/>
    <property type="match status" value="1"/>
</dbReference>
<organism evidence="4 5">
    <name type="scientific">Leptospira meyeri</name>
    <dbReference type="NCBI Taxonomy" id="29508"/>
    <lineage>
        <taxon>Bacteria</taxon>
        <taxon>Pseudomonadati</taxon>
        <taxon>Spirochaetota</taxon>
        <taxon>Spirochaetia</taxon>
        <taxon>Leptospirales</taxon>
        <taxon>Leptospiraceae</taxon>
        <taxon>Leptospira</taxon>
    </lineage>
</organism>
<accession>A0A4R8MMM0</accession>
<dbReference type="Gene3D" id="2.130.10.130">
    <property type="entry name" value="Integrin alpha, N-terminal"/>
    <property type="match status" value="4"/>
</dbReference>
<dbReference type="Proteomes" id="UP000294684">
    <property type="component" value="Unassembled WGS sequence"/>
</dbReference>
<keyword evidence="1" id="KW-0732">Signal</keyword>
<keyword evidence="3" id="KW-0325">Glycoprotein</keyword>
<dbReference type="SMART" id="SM00191">
    <property type="entry name" value="Int_alpha"/>
    <property type="match status" value="5"/>
</dbReference>
<keyword evidence="2" id="KW-0677">Repeat</keyword>
<evidence type="ECO:0000256" key="2">
    <source>
        <dbReference type="ARBA" id="ARBA00022737"/>
    </source>
</evidence>
<dbReference type="Pfam" id="PF14312">
    <property type="entry name" value="FG-GAP_2"/>
    <property type="match status" value="6"/>
</dbReference>
<protein>
    <submittedName>
        <fullName evidence="4">FG-GAP repeat protein</fullName>
    </submittedName>
</protein>